<dbReference type="Pfam" id="PF04851">
    <property type="entry name" value="ResIII"/>
    <property type="match status" value="1"/>
</dbReference>
<dbReference type="AlphaFoldDB" id="A0A1I7MPR2"/>
<dbReference type="RefSeq" id="WP_245760748.1">
    <property type="nucleotide sequence ID" value="NZ_FPCG01000009.1"/>
</dbReference>
<dbReference type="GO" id="GO:0003677">
    <property type="term" value="F:DNA binding"/>
    <property type="evidence" value="ECO:0007669"/>
    <property type="project" value="InterPro"/>
</dbReference>
<dbReference type="Pfam" id="PF00271">
    <property type="entry name" value="Helicase_C"/>
    <property type="match status" value="1"/>
</dbReference>
<dbReference type="InterPro" id="IPR021835">
    <property type="entry name" value="DUF3427"/>
</dbReference>
<evidence type="ECO:0000259" key="1">
    <source>
        <dbReference type="PROSITE" id="PS51192"/>
    </source>
</evidence>
<dbReference type="Pfam" id="PF11907">
    <property type="entry name" value="DUF3427"/>
    <property type="match status" value="1"/>
</dbReference>
<dbReference type="Proteomes" id="UP000198881">
    <property type="component" value="Unassembled WGS sequence"/>
</dbReference>
<evidence type="ECO:0000313" key="3">
    <source>
        <dbReference type="EMBL" id="SFV23902.1"/>
    </source>
</evidence>
<dbReference type="InterPro" id="IPR014001">
    <property type="entry name" value="Helicase_ATP-bd"/>
</dbReference>
<dbReference type="EMBL" id="FPCG01000009">
    <property type="protein sequence ID" value="SFV23902.1"/>
    <property type="molecule type" value="Genomic_DNA"/>
</dbReference>
<dbReference type="Gene3D" id="3.40.50.300">
    <property type="entry name" value="P-loop containing nucleotide triphosphate hydrolases"/>
    <property type="match status" value="2"/>
</dbReference>
<dbReference type="CDD" id="cd18032">
    <property type="entry name" value="DEXHc_RE_I_III_res"/>
    <property type="match status" value="1"/>
</dbReference>
<dbReference type="STRING" id="574650.SAMN04487966_1098"/>
<evidence type="ECO:0000259" key="2">
    <source>
        <dbReference type="PROSITE" id="PS51194"/>
    </source>
</evidence>
<dbReference type="CDD" id="cd18799">
    <property type="entry name" value="SF2_C_EcoAI-like"/>
    <property type="match status" value="1"/>
</dbReference>
<feature type="domain" description="Helicase C-terminal" evidence="2">
    <location>
        <begin position="550"/>
        <end position="707"/>
    </location>
</feature>
<dbReference type="PANTHER" id="PTHR47962:SF7">
    <property type="entry name" value="MITOCHONDRIAL ATP-DEPENDENT HELICASE IRC3-RELATED"/>
    <property type="match status" value="1"/>
</dbReference>
<proteinExistence type="predicted"/>
<dbReference type="InterPro" id="IPR025202">
    <property type="entry name" value="PLD-like_dom"/>
</dbReference>
<reference evidence="3 4" key="1">
    <citation type="submission" date="2016-10" db="EMBL/GenBank/DDBJ databases">
        <authorList>
            <person name="de Groot N.N."/>
        </authorList>
    </citation>
    <scope>NUCLEOTIDE SEQUENCE [LARGE SCALE GENOMIC DNA]</scope>
    <source>
        <strain evidence="3 4">CGMCC 1.7054</strain>
    </source>
</reference>
<dbReference type="PROSITE" id="PS51194">
    <property type="entry name" value="HELICASE_CTER"/>
    <property type="match status" value="1"/>
</dbReference>
<feature type="domain" description="Helicase ATP-binding" evidence="1">
    <location>
        <begin position="336"/>
        <end position="477"/>
    </location>
</feature>
<dbReference type="GO" id="GO:0016887">
    <property type="term" value="F:ATP hydrolysis activity"/>
    <property type="evidence" value="ECO:0007669"/>
    <property type="project" value="TreeGrafter"/>
</dbReference>
<dbReference type="SMART" id="SM00487">
    <property type="entry name" value="DEXDc"/>
    <property type="match status" value="1"/>
</dbReference>
<dbReference type="InterPro" id="IPR027417">
    <property type="entry name" value="P-loop_NTPase"/>
</dbReference>
<dbReference type="InterPro" id="IPR001650">
    <property type="entry name" value="Helicase_C-like"/>
</dbReference>
<protein>
    <submittedName>
        <fullName evidence="3">PLD-like domain-containing protein</fullName>
    </submittedName>
</protein>
<dbReference type="InterPro" id="IPR052511">
    <property type="entry name" value="ATP-dep_Helicase"/>
</dbReference>
<dbReference type="Gene3D" id="3.30.870.10">
    <property type="entry name" value="Endonuclease Chain A"/>
    <property type="match status" value="1"/>
</dbReference>
<keyword evidence="4" id="KW-1185">Reference proteome</keyword>
<dbReference type="PROSITE" id="PS51192">
    <property type="entry name" value="HELICASE_ATP_BIND_1"/>
    <property type="match status" value="1"/>
</dbReference>
<dbReference type="SMART" id="SM00490">
    <property type="entry name" value="HELICc"/>
    <property type="match status" value="1"/>
</dbReference>
<dbReference type="SUPFAM" id="SSF56024">
    <property type="entry name" value="Phospholipase D/nuclease"/>
    <property type="match status" value="1"/>
</dbReference>
<gene>
    <name evidence="3" type="ORF">SAMN04487966_1098</name>
</gene>
<evidence type="ECO:0000313" key="4">
    <source>
        <dbReference type="Proteomes" id="UP000198881"/>
    </source>
</evidence>
<organism evidence="3 4">
    <name type="scientific">Micrococcus terreus</name>
    <dbReference type="NCBI Taxonomy" id="574650"/>
    <lineage>
        <taxon>Bacteria</taxon>
        <taxon>Bacillati</taxon>
        <taxon>Actinomycetota</taxon>
        <taxon>Actinomycetes</taxon>
        <taxon>Micrococcales</taxon>
        <taxon>Micrococcaceae</taxon>
        <taxon>Micrococcus</taxon>
    </lineage>
</organism>
<dbReference type="PANTHER" id="PTHR47962">
    <property type="entry name" value="ATP-DEPENDENT HELICASE LHR-RELATED-RELATED"/>
    <property type="match status" value="1"/>
</dbReference>
<sequence>MEEPRVLSSGRLAQLAPGVYEQLVTQAVKERLQDNAAMRADVSDVPGDAVVRPLAQHVSQLVEHALSAAKTSEQQREIAARVIAALGDGYAPDQIAPGEAIRQLREVRPAIDLNQQSKERPETPFSDVALITNASSEPSIGSEIRAELDSADRVDLLCAFVKWQGLRTMERELAALKERGVPFRVITTTYIGATERLALDRIVREFGGEVRISYATKSTRLHAKAWLFHRDSGYSTAYVGSSNLSRAAMLDGLEWNVRLSNVMTPALIRKFEATFESYWDDDSFEPYNPDVDGDRLEREIKKGSFAGTTTPQLELRGLDVRPYPHQVLMMQDLAAERAEHDRHRNLLVAATGTGKTVIAALDYRDLITHAGRRLKLLFVAHRQEILEQARHTYRSVLSDPTFGELYVGGDRPTRWEHVFASVQSLGSYGIENLPAEHFDVVVIDEFHHAPAQSYELLLSHLRPQEMLGLTATPERSDGFNVKGIFGGRIASEMRLWDALDADILVPFHYFGIADDVDLSRVEWKNGQYDRTALGKVYTGNDARTRAILKALRDKVGDLTAMKALGFCATVDHAHYMAEAFTAAGIPVAVIVGDTDNAVRREALAQLRAGDIKVVFGVDVFNEGLDIPDVNTVLFLRPTQSATIFLQQLGRGLRRAHGKSVLTALDFVGHQRKEFRFDLKLRALTGVGRKQLVDDLHHDFPYLPSGSQIVLDEVARENILENIRTQVGLNVNQLAQDVRDHAGGRDVWKYRLADYLAESDRTVADVYRQGSNGRSWTTLRLRADRSEPSIHITTEAARETLKVGRLVHVDDRERADAYLRILTNGRLMHEMSTLEQQYARMLYFTVIHEKDRFTSFDDGLAWARGQRAFVEEAGQLLEHVVDVARNTPQPMNLDKETVLKSHAHYRREEALAGLDILGWRNQNMQHVEGVAWSEVYQLDALFVTSKKDSSGFSPTTMYRDFAVSPDRFHWESPNDTKASSTPGRRYLAKANGETHTALFVRERKKDEIGTVPFLNLGTVQFASWNNTERPMQITWDLDREMPLQVFRGASAAS</sequence>
<dbReference type="SUPFAM" id="SSF52540">
    <property type="entry name" value="P-loop containing nucleoside triphosphate hydrolases"/>
    <property type="match status" value="1"/>
</dbReference>
<dbReference type="InterPro" id="IPR006935">
    <property type="entry name" value="Helicase/UvrB_N"/>
</dbReference>
<dbReference type="CDD" id="cd09203">
    <property type="entry name" value="PLDc_N_DEXD_b1"/>
    <property type="match status" value="1"/>
</dbReference>
<accession>A0A1I7MPR2</accession>
<name>A0A1I7MPR2_9MICC</name>
<dbReference type="Pfam" id="PF13091">
    <property type="entry name" value="PLDc_2"/>
    <property type="match status" value="1"/>
</dbReference>
<dbReference type="GO" id="GO:0005524">
    <property type="term" value="F:ATP binding"/>
    <property type="evidence" value="ECO:0007669"/>
    <property type="project" value="InterPro"/>
</dbReference>